<name>A0A2S5D234_LYSSH</name>
<feature type="transmembrane region" description="Helical" evidence="8">
    <location>
        <begin position="271"/>
        <end position="292"/>
    </location>
</feature>
<sequence length="363" mass="41958">MSTGKSKKKLLNAYHVVFLAQSVMIGTGILSLPQQLSSLGYSQALMPLLFGVIASVTLYPMIWIMSKYPNDNLFRINEILLGKWLGKCINLFFVIQFLVFIAGIISNYMHLIQSTALQEQTITGPVFCFLLLLIYIVSGGIKSIARFCIMTFFLTIGILYFTHWAFEKGDMSHFLPLFNFFSVNDFYEALKRGYLSVLGYELVMFYYPYIVDQKKAFRHSLLGIWISILLCFITTAISVMYYSEWQLEYVEFSVLNLFKAGEFSFIERIDIFGITLWVFLILSTVAVYLWCAKKGVETLISKKSNVYLYILVAIIFFVVKMPSSREFQDKLFTSANYVGYMLILWPVLLMMVYVLRKKKQVQV</sequence>
<evidence type="ECO:0000313" key="10">
    <source>
        <dbReference type="Proteomes" id="UP000237319"/>
    </source>
</evidence>
<keyword evidence="4" id="KW-0309">Germination</keyword>
<feature type="transmembrane region" description="Helical" evidence="8">
    <location>
        <begin position="121"/>
        <end position="137"/>
    </location>
</feature>
<feature type="transmembrane region" description="Helical" evidence="8">
    <location>
        <begin position="335"/>
        <end position="355"/>
    </location>
</feature>
<dbReference type="Gene3D" id="1.20.1740.10">
    <property type="entry name" value="Amino acid/polyamine transporter I"/>
    <property type="match status" value="1"/>
</dbReference>
<evidence type="ECO:0000256" key="5">
    <source>
        <dbReference type="ARBA" id="ARBA00022692"/>
    </source>
</evidence>
<evidence type="ECO:0000256" key="7">
    <source>
        <dbReference type="ARBA" id="ARBA00023136"/>
    </source>
</evidence>
<dbReference type="Pfam" id="PF03845">
    <property type="entry name" value="Spore_permease"/>
    <property type="match status" value="1"/>
</dbReference>
<feature type="transmembrane region" description="Helical" evidence="8">
    <location>
        <begin position="304"/>
        <end position="323"/>
    </location>
</feature>
<evidence type="ECO:0000256" key="4">
    <source>
        <dbReference type="ARBA" id="ARBA00022544"/>
    </source>
</evidence>
<organism evidence="9 10">
    <name type="scientific">Lysinibacillus sphaericus</name>
    <name type="common">Bacillus sphaericus</name>
    <dbReference type="NCBI Taxonomy" id="1421"/>
    <lineage>
        <taxon>Bacteria</taxon>
        <taxon>Bacillati</taxon>
        <taxon>Bacillota</taxon>
        <taxon>Bacilli</taxon>
        <taxon>Bacillales</taxon>
        <taxon>Bacillaceae</taxon>
        <taxon>Lysinibacillus</taxon>
    </lineage>
</organism>
<dbReference type="GO" id="GO:0009847">
    <property type="term" value="P:spore germination"/>
    <property type="evidence" value="ECO:0007669"/>
    <property type="project" value="InterPro"/>
</dbReference>
<accession>A0A2S5D234</accession>
<feature type="transmembrane region" description="Helical" evidence="8">
    <location>
        <begin position="222"/>
        <end position="242"/>
    </location>
</feature>
<evidence type="ECO:0000256" key="1">
    <source>
        <dbReference type="ARBA" id="ARBA00004141"/>
    </source>
</evidence>
<keyword evidence="7 8" id="KW-0472">Membrane</keyword>
<keyword evidence="6 8" id="KW-1133">Transmembrane helix</keyword>
<gene>
    <name evidence="9" type="primary">gerBB</name>
    <name evidence="9" type="ORF">LYSIN_01916</name>
</gene>
<keyword evidence="10" id="KW-1185">Reference proteome</keyword>
<proteinExistence type="inferred from homology"/>
<feature type="transmembrane region" description="Helical" evidence="8">
    <location>
        <begin position="144"/>
        <end position="166"/>
    </location>
</feature>
<evidence type="ECO:0000256" key="3">
    <source>
        <dbReference type="ARBA" id="ARBA00022448"/>
    </source>
</evidence>
<comment type="caution">
    <text evidence="9">The sequence shown here is derived from an EMBL/GenBank/DDBJ whole genome shotgun (WGS) entry which is preliminary data.</text>
</comment>
<feature type="transmembrane region" description="Helical" evidence="8">
    <location>
        <begin position="84"/>
        <end position="109"/>
    </location>
</feature>
<evidence type="ECO:0000313" key="9">
    <source>
        <dbReference type="EMBL" id="POZ57133.1"/>
    </source>
</evidence>
<feature type="transmembrane region" description="Helical" evidence="8">
    <location>
        <begin position="44"/>
        <end position="64"/>
    </location>
</feature>
<dbReference type="RefSeq" id="WP_069511713.1">
    <property type="nucleotide sequence ID" value="NZ_JOTQ01000022.1"/>
</dbReference>
<dbReference type="EMBL" id="PGLV01000001">
    <property type="protein sequence ID" value="POZ57133.1"/>
    <property type="molecule type" value="Genomic_DNA"/>
</dbReference>
<comment type="subcellular location">
    <subcellularLocation>
        <location evidence="1">Membrane</location>
        <topology evidence="1">Multi-pass membrane protein</topology>
    </subcellularLocation>
</comment>
<dbReference type="GO" id="GO:0016020">
    <property type="term" value="C:membrane"/>
    <property type="evidence" value="ECO:0007669"/>
    <property type="project" value="UniProtKB-SubCell"/>
</dbReference>
<evidence type="ECO:0000256" key="6">
    <source>
        <dbReference type="ARBA" id="ARBA00022989"/>
    </source>
</evidence>
<dbReference type="NCBIfam" id="TIGR00912">
    <property type="entry name" value="2A0309"/>
    <property type="match status" value="1"/>
</dbReference>
<comment type="similarity">
    <text evidence="2">Belongs to the amino acid-polyamine-organocation (APC) superfamily. Spore germination protein (SGP) (TC 2.A.3.9) family.</text>
</comment>
<reference evidence="9 10" key="1">
    <citation type="submission" date="2017-11" db="EMBL/GenBank/DDBJ databases">
        <title>Genome sequence of Lysinibacillus sphaericus, a lignin-degrading bacteria isolated from municipal solid waste soil.</title>
        <authorList>
            <person name="Persinoti G.F."/>
            <person name="Paixao D.A."/>
            <person name="Bugg T.D."/>
            <person name="Squina F.M."/>
        </authorList>
    </citation>
    <scope>NUCLEOTIDE SEQUENCE [LARGE SCALE GENOMIC DNA]</scope>
    <source>
        <strain evidence="9 10">A1</strain>
    </source>
</reference>
<evidence type="ECO:0000256" key="2">
    <source>
        <dbReference type="ARBA" id="ARBA00007998"/>
    </source>
</evidence>
<feature type="transmembrane region" description="Helical" evidence="8">
    <location>
        <begin position="12"/>
        <end position="32"/>
    </location>
</feature>
<dbReference type="PANTHER" id="PTHR34975:SF2">
    <property type="entry name" value="SPORE GERMINATION PROTEIN A2"/>
    <property type="match status" value="1"/>
</dbReference>
<protein>
    <submittedName>
        <fullName evidence="9">Spore germination protein B2</fullName>
    </submittedName>
</protein>
<keyword evidence="5 8" id="KW-0812">Transmembrane</keyword>
<dbReference type="InterPro" id="IPR004761">
    <property type="entry name" value="Spore_GerAB"/>
</dbReference>
<feature type="transmembrane region" description="Helical" evidence="8">
    <location>
        <begin position="193"/>
        <end position="210"/>
    </location>
</feature>
<evidence type="ECO:0000256" key="8">
    <source>
        <dbReference type="SAM" id="Phobius"/>
    </source>
</evidence>
<dbReference type="AlphaFoldDB" id="A0A2S5D234"/>
<keyword evidence="3" id="KW-0813">Transport</keyword>
<dbReference type="Proteomes" id="UP000237319">
    <property type="component" value="Unassembled WGS sequence"/>
</dbReference>
<dbReference type="PANTHER" id="PTHR34975">
    <property type="entry name" value="SPORE GERMINATION PROTEIN A2"/>
    <property type="match status" value="1"/>
</dbReference>